<evidence type="ECO:0000313" key="2">
    <source>
        <dbReference type="EMBL" id="GGA13448.1"/>
    </source>
</evidence>
<reference evidence="2" key="2">
    <citation type="submission" date="2020-09" db="EMBL/GenBank/DDBJ databases">
        <authorList>
            <person name="Sun Q."/>
            <person name="Zhou Y."/>
        </authorList>
    </citation>
    <scope>NUCLEOTIDE SEQUENCE</scope>
    <source>
        <strain evidence="2">CGMCC 1.15880</strain>
    </source>
</reference>
<dbReference type="InterPro" id="IPR009506">
    <property type="entry name" value="YjiS-like"/>
</dbReference>
<dbReference type="RefSeq" id="WP_229678446.1">
    <property type="nucleotide sequence ID" value="NZ_BMKA01000002.1"/>
</dbReference>
<accession>A0A916QVQ6</accession>
<keyword evidence="3" id="KW-1185">Reference proteome</keyword>
<dbReference type="AlphaFoldDB" id="A0A916QVQ6"/>
<sequence length="71" mass="7820">MASITTNTTTRDTFFANLRASVADAFRSAVQMRQYRATVTQLSALSTRELDDLGIARCEIKSVSRTAVYGI</sequence>
<name>A0A916QVQ6_9RHOB</name>
<protein>
    <recommendedName>
        <fullName evidence="1">YjiS-like domain-containing protein</fullName>
    </recommendedName>
</protein>
<comment type="caution">
    <text evidence="2">The sequence shown here is derived from an EMBL/GenBank/DDBJ whole genome shotgun (WGS) entry which is preliminary data.</text>
</comment>
<reference evidence="2" key="1">
    <citation type="journal article" date="2014" name="Int. J. Syst. Evol. Microbiol.">
        <title>Complete genome sequence of Corynebacterium casei LMG S-19264T (=DSM 44701T), isolated from a smear-ripened cheese.</title>
        <authorList>
            <consortium name="US DOE Joint Genome Institute (JGI-PGF)"/>
            <person name="Walter F."/>
            <person name="Albersmeier A."/>
            <person name="Kalinowski J."/>
            <person name="Ruckert C."/>
        </authorList>
    </citation>
    <scope>NUCLEOTIDE SEQUENCE</scope>
    <source>
        <strain evidence="2">CGMCC 1.15880</strain>
    </source>
</reference>
<gene>
    <name evidence="2" type="ORF">GCM10011498_11790</name>
</gene>
<dbReference type="EMBL" id="BMKA01000002">
    <property type="protein sequence ID" value="GGA13448.1"/>
    <property type="molecule type" value="Genomic_DNA"/>
</dbReference>
<evidence type="ECO:0000313" key="3">
    <source>
        <dbReference type="Proteomes" id="UP000628017"/>
    </source>
</evidence>
<dbReference type="Proteomes" id="UP000628017">
    <property type="component" value="Unassembled WGS sequence"/>
</dbReference>
<proteinExistence type="predicted"/>
<organism evidence="2 3">
    <name type="scientific">Neptunicoccus cionae</name>
    <dbReference type="NCBI Taxonomy" id="2035344"/>
    <lineage>
        <taxon>Bacteria</taxon>
        <taxon>Pseudomonadati</taxon>
        <taxon>Pseudomonadota</taxon>
        <taxon>Alphaproteobacteria</taxon>
        <taxon>Rhodobacterales</taxon>
        <taxon>Paracoccaceae</taxon>
        <taxon>Neptunicoccus</taxon>
    </lineage>
</organism>
<evidence type="ECO:0000259" key="1">
    <source>
        <dbReference type="Pfam" id="PF06568"/>
    </source>
</evidence>
<feature type="domain" description="YjiS-like" evidence="1">
    <location>
        <begin position="27"/>
        <end position="60"/>
    </location>
</feature>
<dbReference type="Pfam" id="PF06568">
    <property type="entry name" value="YjiS-like"/>
    <property type="match status" value="1"/>
</dbReference>